<reference evidence="1" key="1">
    <citation type="journal article" date="2019" name="bioRxiv">
        <title>The Genome of the Zebra Mussel, Dreissena polymorpha: A Resource for Invasive Species Research.</title>
        <authorList>
            <person name="McCartney M.A."/>
            <person name="Auch B."/>
            <person name="Kono T."/>
            <person name="Mallez S."/>
            <person name="Zhang Y."/>
            <person name="Obille A."/>
            <person name="Becker A."/>
            <person name="Abrahante J.E."/>
            <person name="Garbe J."/>
            <person name="Badalamenti J.P."/>
            <person name="Herman A."/>
            <person name="Mangelson H."/>
            <person name="Liachko I."/>
            <person name="Sullivan S."/>
            <person name="Sone E.D."/>
            <person name="Koren S."/>
            <person name="Silverstein K.A.T."/>
            <person name="Beckman K.B."/>
            <person name="Gohl D.M."/>
        </authorList>
    </citation>
    <scope>NUCLEOTIDE SEQUENCE</scope>
    <source>
        <strain evidence="1">Duluth1</strain>
        <tissue evidence="1">Whole animal</tissue>
    </source>
</reference>
<keyword evidence="2" id="KW-1185">Reference proteome</keyword>
<dbReference type="EMBL" id="JAIWYP010000008">
    <property type="protein sequence ID" value="KAH3784565.1"/>
    <property type="molecule type" value="Genomic_DNA"/>
</dbReference>
<reference evidence="1" key="2">
    <citation type="submission" date="2020-11" db="EMBL/GenBank/DDBJ databases">
        <authorList>
            <person name="McCartney M.A."/>
            <person name="Auch B."/>
            <person name="Kono T."/>
            <person name="Mallez S."/>
            <person name="Becker A."/>
            <person name="Gohl D.M."/>
            <person name="Silverstein K.A.T."/>
            <person name="Koren S."/>
            <person name="Bechman K.B."/>
            <person name="Herman A."/>
            <person name="Abrahante J.E."/>
            <person name="Garbe J."/>
        </authorList>
    </citation>
    <scope>NUCLEOTIDE SEQUENCE</scope>
    <source>
        <strain evidence="1">Duluth1</strain>
        <tissue evidence="1">Whole animal</tissue>
    </source>
</reference>
<gene>
    <name evidence="1" type="ORF">DPMN_162523</name>
</gene>
<dbReference type="AlphaFoldDB" id="A0A9D4IS29"/>
<name>A0A9D4IS29_DREPO</name>
<proteinExistence type="predicted"/>
<comment type="caution">
    <text evidence="1">The sequence shown here is derived from an EMBL/GenBank/DDBJ whole genome shotgun (WGS) entry which is preliminary data.</text>
</comment>
<dbReference type="Proteomes" id="UP000828390">
    <property type="component" value="Unassembled WGS sequence"/>
</dbReference>
<evidence type="ECO:0000313" key="2">
    <source>
        <dbReference type="Proteomes" id="UP000828390"/>
    </source>
</evidence>
<protein>
    <submittedName>
        <fullName evidence="1">Uncharacterized protein</fullName>
    </submittedName>
</protein>
<organism evidence="1 2">
    <name type="scientific">Dreissena polymorpha</name>
    <name type="common">Zebra mussel</name>
    <name type="synonym">Mytilus polymorpha</name>
    <dbReference type="NCBI Taxonomy" id="45954"/>
    <lineage>
        <taxon>Eukaryota</taxon>
        <taxon>Metazoa</taxon>
        <taxon>Spiralia</taxon>
        <taxon>Lophotrochozoa</taxon>
        <taxon>Mollusca</taxon>
        <taxon>Bivalvia</taxon>
        <taxon>Autobranchia</taxon>
        <taxon>Heteroconchia</taxon>
        <taxon>Euheterodonta</taxon>
        <taxon>Imparidentia</taxon>
        <taxon>Neoheterodontei</taxon>
        <taxon>Myida</taxon>
        <taxon>Dreissenoidea</taxon>
        <taxon>Dreissenidae</taxon>
        <taxon>Dreissena</taxon>
    </lineage>
</organism>
<sequence length="145" mass="17246">MTIWTEQVIEDFFKEFVIDKFISETYMSLFERKIKDLCEETIPAQIKADIHQVEQIQRDRRSSKTIIREFKPIQITLQDIIGQLKLYGLKFATKDLIDVAQIRRIRDIGKGSFSTVYSALYFRKTKKNKNKLRLLETIKYTSNNM</sequence>
<evidence type="ECO:0000313" key="1">
    <source>
        <dbReference type="EMBL" id="KAH3784565.1"/>
    </source>
</evidence>
<accession>A0A9D4IS29</accession>